<dbReference type="InterPro" id="IPR003593">
    <property type="entry name" value="AAA+_ATPase"/>
</dbReference>
<sequence>MAAIGVSCRGLVSIYRLEGYDVVALAGVDLDIAPGESVALLGPSGSGKSTLLSVLAGLMRPAAGRAYVGDVDLAKASEADLARMRASDVGVALQGARRNLLPYLSAEQNVRFAQRAGRSPDGLKPTAPREILSLVGLAVRGRMRLKPGALTPGERQRLALAVALANRPGLLLADEPTSQLDTGARDEVLAALEAVRRFGTTVVVVTHDPDVGSRMARTVTIRDGRVGGEGHSGEEFAVVGRDGSVHLPPDVLEALPPGTYLRVELQPDGSALLVPAVSPANSSNGATTVPVSSVPSQWNGATRSVGSSVPIVGDGVHLGRRPGDYYGEDR</sequence>
<evidence type="ECO:0000313" key="5">
    <source>
        <dbReference type="EMBL" id="MFC4130772.1"/>
    </source>
</evidence>
<dbReference type="Gene3D" id="3.40.50.300">
    <property type="entry name" value="P-loop containing nucleotide triphosphate hydrolases"/>
    <property type="match status" value="1"/>
</dbReference>
<dbReference type="PANTHER" id="PTHR24220">
    <property type="entry name" value="IMPORT ATP-BINDING PROTEIN"/>
    <property type="match status" value="1"/>
</dbReference>
<dbReference type="CDD" id="cd03255">
    <property type="entry name" value="ABC_MJ0796_LolCDE_FtsE"/>
    <property type="match status" value="1"/>
</dbReference>
<evidence type="ECO:0000256" key="3">
    <source>
        <dbReference type="ARBA" id="ARBA00022840"/>
    </source>
</evidence>
<dbReference type="InterPro" id="IPR017911">
    <property type="entry name" value="MacB-like_ATP-bd"/>
</dbReference>
<dbReference type="Pfam" id="PF00005">
    <property type="entry name" value="ABC_tran"/>
    <property type="match status" value="1"/>
</dbReference>
<keyword evidence="3 5" id="KW-0067">ATP-binding</keyword>
<dbReference type="PANTHER" id="PTHR24220:SF685">
    <property type="entry name" value="ABC TRANSPORTER RELATED"/>
    <property type="match status" value="1"/>
</dbReference>
<name>A0ABV8LIL1_9ACTN</name>
<dbReference type="InterPro" id="IPR003439">
    <property type="entry name" value="ABC_transporter-like_ATP-bd"/>
</dbReference>
<keyword evidence="6" id="KW-1185">Reference proteome</keyword>
<gene>
    <name evidence="5" type="ORF">ACFOZ4_09170</name>
</gene>
<dbReference type="EMBL" id="JBHSAY010000005">
    <property type="protein sequence ID" value="MFC4130772.1"/>
    <property type="molecule type" value="Genomic_DNA"/>
</dbReference>
<evidence type="ECO:0000256" key="1">
    <source>
        <dbReference type="ARBA" id="ARBA00022448"/>
    </source>
</evidence>
<keyword evidence="1" id="KW-0813">Transport</keyword>
<dbReference type="Proteomes" id="UP001595816">
    <property type="component" value="Unassembled WGS sequence"/>
</dbReference>
<dbReference type="SUPFAM" id="SSF52540">
    <property type="entry name" value="P-loop containing nucleoside triphosphate hydrolases"/>
    <property type="match status" value="1"/>
</dbReference>
<dbReference type="RefSeq" id="WP_308197720.1">
    <property type="nucleotide sequence ID" value="NZ_JAMZDZ010000001.1"/>
</dbReference>
<proteinExistence type="predicted"/>
<organism evidence="5 6">
    <name type="scientific">Hamadaea flava</name>
    <dbReference type="NCBI Taxonomy" id="1742688"/>
    <lineage>
        <taxon>Bacteria</taxon>
        <taxon>Bacillati</taxon>
        <taxon>Actinomycetota</taxon>
        <taxon>Actinomycetes</taxon>
        <taxon>Micromonosporales</taxon>
        <taxon>Micromonosporaceae</taxon>
        <taxon>Hamadaea</taxon>
    </lineage>
</organism>
<reference evidence="6" key="1">
    <citation type="journal article" date="2019" name="Int. J. Syst. Evol. Microbiol.">
        <title>The Global Catalogue of Microorganisms (GCM) 10K type strain sequencing project: providing services to taxonomists for standard genome sequencing and annotation.</title>
        <authorList>
            <consortium name="The Broad Institute Genomics Platform"/>
            <consortium name="The Broad Institute Genome Sequencing Center for Infectious Disease"/>
            <person name="Wu L."/>
            <person name="Ma J."/>
        </authorList>
    </citation>
    <scope>NUCLEOTIDE SEQUENCE [LARGE SCALE GENOMIC DNA]</scope>
    <source>
        <strain evidence="6">CGMCC 4.7289</strain>
    </source>
</reference>
<dbReference type="InterPro" id="IPR015854">
    <property type="entry name" value="ABC_transpr_LolD-like"/>
</dbReference>
<comment type="caution">
    <text evidence="5">The sequence shown here is derived from an EMBL/GenBank/DDBJ whole genome shotgun (WGS) entry which is preliminary data.</text>
</comment>
<dbReference type="InterPro" id="IPR027417">
    <property type="entry name" value="P-loop_NTPase"/>
</dbReference>
<keyword evidence="2" id="KW-0547">Nucleotide-binding</keyword>
<evidence type="ECO:0000313" key="6">
    <source>
        <dbReference type="Proteomes" id="UP001595816"/>
    </source>
</evidence>
<dbReference type="SMART" id="SM00382">
    <property type="entry name" value="AAA"/>
    <property type="match status" value="1"/>
</dbReference>
<feature type="domain" description="ABC transporter" evidence="4">
    <location>
        <begin position="9"/>
        <end position="248"/>
    </location>
</feature>
<dbReference type="GO" id="GO:0005524">
    <property type="term" value="F:ATP binding"/>
    <property type="evidence" value="ECO:0007669"/>
    <property type="project" value="UniProtKB-KW"/>
</dbReference>
<evidence type="ECO:0000256" key="2">
    <source>
        <dbReference type="ARBA" id="ARBA00022741"/>
    </source>
</evidence>
<evidence type="ECO:0000259" key="4">
    <source>
        <dbReference type="PROSITE" id="PS50893"/>
    </source>
</evidence>
<dbReference type="PROSITE" id="PS50893">
    <property type="entry name" value="ABC_TRANSPORTER_2"/>
    <property type="match status" value="1"/>
</dbReference>
<accession>A0ABV8LIL1</accession>
<protein>
    <submittedName>
        <fullName evidence="5">ABC transporter ATP-binding protein</fullName>
    </submittedName>
</protein>